<name>A0A7J6Q5I6_PEROL</name>
<evidence type="ECO:0000256" key="1">
    <source>
        <dbReference type="SAM" id="SignalP"/>
    </source>
</evidence>
<dbReference type="EMBL" id="JABANM010032259">
    <property type="protein sequence ID" value="KAF4703231.1"/>
    <property type="molecule type" value="Genomic_DNA"/>
</dbReference>
<evidence type="ECO:0000313" key="3">
    <source>
        <dbReference type="Proteomes" id="UP000574390"/>
    </source>
</evidence>
<protein>
    <submittedName>
        <fullName evidence="2">Uncharacterized protein</fullName>
    </submittedName>
</protein>
<dbReference type="AlphaFoldDB" id="A0A7J6Q5I6"/>
<keyword evidence="1" id="KW-0732">Signal</keyword>
<accession>A0A7J6Q5I6</accession>
<comment type="caution">
    <text evidence="2">The sequence shown here is derived from an EMBL/GenBank/DDBJ whole genome shotgun (WGS) entry which is preliminary data.</text>
</comment>
<dbReference type="Proteomes" id="UP000574390">
    <property type="component" value="Unassembled WGS sequence"/>
</dbReference>
<sequence length="93" mass="10424">MARRGPWPTVIFAFSSSLGADLIVESVRIEIPQETPQTAKLIAEQQDISTVEPINEARKVCMAKAKTELKDSRMTGYWTKEANLDEKVKEEDG</sequence>
<gene>
    <name evidence="2" type="ORF">FOZ62_025465</name>
</gene>
<proteinExistence type="predicted"/>
<evidence type="ECO:0000313" key="2">
    <source>
        <dbReference type="EMBL" id="KAF4703231.1"/>
    </source>
</evidence>
<organism evidence="2 3">
    <name type="scientific">Perkinsus olseni</name>
    <name type="common">Perkinsus atlanticus</name>
    <dbReference type="NCBI Taxonomy" id="32597"/>
    <lineage>
        <taxon>Eukaryota</taxon>
        <taxon>Sar</taxon>
        <taxon>Alveolata</taxon>
        <taxon>Perkinsozoa</taxon>
        <taxon>Perkinsea</taxon>
        <taxon>Perkinsida</taxon>
        <taxon>Perkinsidae</taxon>
        <taxon>Perkinsus</taxon>
    </lineage>
</organism>
<reference evidence="2 3" key="1">
    <citation type="submission" date="2020-04" db="EMBL/GenBank/DDBJ databases">
        <title>Perkinsus olseni comparative genomics.</title>
        <authorList>
            <person name="Bogema D.R."/>
        </authorList>
    </citation>
    <scope>NUCLEOTIDE SEQUENCE [LARGE SCALE GENOMIC DNA]</scope>
    <source>
        <strain evidence="2">ATCC PRA-205</strain>
    </source>
</reference>
<feature type="signal peptide" evidence="1">
    <location>
        <begin position="1"/>
        <end position="20"/>
    </location>
</feature>
<feature type="chain" id="PRO_5029843804" evidence="1">
    <location>
        <begin position="21"/>
        <end position="93"/>
    </location>
</feature>